<accession>A0ACC6A1K1</accession>
<protein>
    <submittedName>
        <fullName evidence="1">Uncharacterized protein</fullName>
    </submittedName>
</protein>
<comment type="caution">
    <text evidence="1">The sequence shown here is derived from an EMBL/GenBank/DDBJ whole genome shotgun (WGS) entry which is preliminary data.</text>
</comment>
<name>A0ACC6A1K1_9RHOB</name>
<organism evidence="1 2">
    <name type="scientific">Lutimaribacter degradans</name>
    <dbReference type="NCBI Taxonomy" id="2945989"/>
    <lineage>
        <taxon>Bacteria</taxon>
        <taxon>Pseudomonadati</taxon>
        <taxon>Pseudomonadota</taxon>
        <taxon>Alphaproteobacteria</taxon>
        <taxon>Rhodobacterales</taxon>
        <taxon>Roseobacteraceae</taxon>
        <taxon>Lutimaribacter</taxon>
    </lineage>
</organism>
<dbReference type="EMBL" id="JAMQGO010000014">
    <property type="protein sequence ID" value="MCM2563619.1"/>
    <property type="molecule type" value="Genomic_DNA"/>
</dbReference>
<reference evidence="1" key="1">
    <citation type="submission" date="2022-06" db="EMBL/GenBank/DDBJ databases">
        <title>Lutimaribacter sp. EGI FJ00013, a novel bacterium isolated from a salt lake sediment enrichment.</title>
        <authorList>
            <person name="Gao L."/>
            <person name="Fang B.-Z."/>
            <person name="Li W.-J."/>
        </authorList>
    </citation>
    <scope>NUCLEOTIDE SEQUENCE</scope>
    <source>
        <strain evidence="1">EGI FJ00013</strain>
    </source>
</reference>
<sequence>MRTVAIVLALVFAGGTAKAHGYEELAPLDPELRGALISVLEEAVADARPALGESGDGGPIEALLDGFDDATLAEMMAQIRARAGVSDPARLPDSVILPLFYDLGTFLNHYETHEHGKDEAAHDYRRLRELLREVQ</sequence>
<dbReference type="Proteomes" id="UP001203036">
    <property type="component" value="Unassembled WGS sequence"/>
</dbReference>
<evidence type="ECO:0000313" key="2">
    <source>
        <dbReference type="Proteomes" id="UP001203036"/>
    </source>
</evidence>
<gene>
    <name evidence="1" type="ORF">M8744_15795</name>
</gene>
<keyword evidence="2" id="KW-1185">Reference proteome</keyword>
<proteinExistence type="predicted"/>
<evidence type="ECO:0000313" key="1">
    <source>
        <dbReference type="EMBL" id="MCM2563619.1"/>
    </source>
</evidence>